<accession>A0A5B8Y9F9</accession>
<proteinExistence type="predicted"/>
<evidence type="ECO:0000313" key="2">
    <source>
        <dbReference type="Proteomes" id="UP000315995"/>
    </source>
</evidence>
<dbReference type="Proteomes" id="UP000315995">
    <property type="component" value="Chromosome"/>
</dbReference>
<sequence length="108" mass="11832">MAVSSRQAPAHSTPTAMHHPAQATFLVIYCTECQREVLSASDLDEHDQIVDVCMHCDRHLDRNDDSARWVDAHALTEHGYFVDGLDTAEDRHGGSGCRGGSCGVQQPE</sequence>
<organism evidence="1 2">
    <name type="scientific">Persicimonas caeni</name>
    <dbReference type="NCBI Taxonomy" id="2292766"/>
    <lineage>
        <taxon>Bacteria</taxon>
        <taxon>Deltaproteobacteria</taxon>
        <taxon>Bradymonadales</taxon>
        <taxon>Bradymonadaceae</taxon>
        <taxon>Persicimonas</taxon>
    </lineage>
</organism>
<keyword evidence="2" id="KW-1185">Reference proteome</keyword>
<dbReference type="OrthoDB" id="9952018at2"/>
<name>A0A4Y6PYI7_PERCE</name>
<protein>
    <submittedName>
        <fullName evidence="1">Uncharacterized protein</fullName>
    </submittedName>
</protein>
<evidence type="ECO:0000313" key="1">
    <source>
        <dbReference type="EMBL" id="QDG53394.1"/>
    </source>
</evidence>
<dbReference type="EMBL" id="CP041186">
    <property type="protein sequence ID" value="QDG53394.1"/>
    <property type="molecule type" value="Genomic_DNA"/>
</dbReference>
<dbReference type="RefSeq" id="WP_141199850.1">
    <property type="nucleotide sequence ID" value="NZ_CP041186.1"/>
</dbReference>
<reference evidence="1 2" key="1">
    <citation type="submission" date="2019-06" db="EMBL/GenBank/DDBJ databases">
        <title>Persicimonas caeni gen. nov., sp. nov., a predatory bacterium isolated from solar saltern.</title>
        <authorList>
            <person name="Wang S."/>
        </authorList>
    </citation>
    <scope>NUCLEOTIDE SEQUENCE [LARGE SCALE GENOMIC DNA]</scope>
    <source>
        <strain evidence="1 2">YN101</strain>
    </source>
</reference>
<dbReference type="AlphaFoldDB" id="A0A4Y6PYI7"/>
<gene>
    <name evidence="1" type="ORF">FIV42_22400</name>
</gene>
<accession>A0A4Y6PYI7</accession>